<dbReference type="Proteomes" id="UP000443070">
    <property type="component" value="Unassembled WGS sequence"/>
</dbReference>
<accession>A0A7X2XFP7</accession>
<dbReference type="AlphaFoldDB" id="A0A7X2XFP7"/>
<keyword evidence="4" id="KW-1185">Reference proteome</keyword>
<gene>
    <name evidence="2" type="ORF">GMD11_06420</name>
    <name evidence="3" type="ORF">GMD18_06065</name>
</gene>
<sequence length="260" mass="28469">MQTKSILAKTAVVISLCALCSSVFAAPTSKTLTKSEELYPQGWTVGDQIKFKKGTTASLNDNGAVISGVLASDTYLRPQGWQRIINDYYFVSAYTNRSPFFPRYYRYWNNNSTYNIALSSYGHIRYKGGTAVTFSEQGTVLNGTIADETTVGLGSEKYGFIAFKSGTILDFYNDGAVKKGTLAEDTKLRPVGWQNNAVDMENAGFVEFKGKSIVSFTPDGEVTNCTVKEPLKWKDNGVEIELPGGSIINFTEQGAAIVKE</sequence>
<proteinExistence type="predicted"/>
<organism evidence="2 5">
    <name type="scientific">Phascolarctobacterium faecium</name>
    <dbReference type="NCBI Taxonomy" id="33025"/>
    <lineage>
        <taxon>Bacteria</taxon>
        <taxon>Bacillati</taxon>
        <taxon>Bacillota</taxon>
        <taxon>Negativicutes</taxon>
        <taxon>Acidaminococcales</taxon>
        <taxon>Acidaminococcaceae</taxon>
        <taxon>Phascolarctobacterium</taxon>
    </lineage>
</organism>
<reference evidence="4 5" key="1">
    <citation type="journal article" date="2019" name="Nat. Med.">
        <title>A library of human gut bacterial isolates paired with longitudinal multiomics data enables mechanistic microbiome research.</title>
        <authorList>
            <person name="Poyet M."/>
            <person name="Groussin M."/>
            <person name="Gibbons S.M."/>
            <person name="Avila-Pacheco J."/>
            <person name="Jiang X."/>
            <person name="Kearney S.M."/>
            <person name="Perrotta A.R."/>
            <person name="Berdy B."/>
            <person name="Zhao S."/>
            <person name="Lieberman T.D."/>
            <person name="Swanson P.K."/>
            <person name="Smith M."/>
            <person name="Roesemann S."/>
            <person name="Alexander J.E."/>
            <person name="Rich S.A."/>
            <person name="Livny J."/>
            <person name="Vlamakis H."/>
            <person name="Clish C."/>
            <person name="Bullock K."/>
            <person name="Deik A."/>
            <person name="Scott J."/>
            <person name="Pierce K.A."/>
            <person name="Xavier R.J."/>
            <person name="Alm E.J."/>
        </authorList>
    </citation>
    <scope>NUCLEOTIDE SEQUENCE [LARGE SCALE GENOMIC DNA]</scope>
    <source>
        <strain evidence="2 5">BIOML-A13</strain>
        <strain evidence="3 4">BIOML-A3</strain>
    </source>
</reference>
<name>A0A7X2XFP7_9FIRM</name>
<evidence type="ECO:0000313" key="3">
    <source>
        <dbReference type="EMBL" id="MTU03957.1"/>
    </source>
</evidence>
<feature type="signal peptide" evidence="1">
    <location>
        <begin position="1"/>
        <end position="25"/>
    </location>
</feature>
<dbReference type="EMBL" id="WNBM01000003">
    <property type="protein sequence ID" value="MTT75895.1"/>
    <property type="molecule type" value="Genomic_DNA"/>
</dbReference>
<dbReference type="Proteomes" id="UP000484547">
    <property type="component" value="Unassembled WGS sequence"/>
</dbReference>
<evidence type="ECO:0000313" key="2">
    <source>
        <dbReference type="EMBL" id="MTT75895.1"/>
    </source>
</evidence>
<feature type="chain" id="PRO_5030681440" evidence="1">
    <location>
        <begin position="26"/>
        <end position="260"/>
    </location>
</feature>
<evidence type="ECO:0000313" key="4">
    <source>
        <dbReference type="Proteomes" id="UP000443070"/>
    </source>
</evidence>
<dbReference type="OrthoDB" id="1681760at2"/>
<dbReference type="RefSeq" id="WP_154338788.1">
    <property type="nucleotide sequence ID" value="NZ_CAUAXJ010000008.1"/>
</dbReference>
<evidence type="ECO:0000256" key="1">
    <source>
        <dbReference type="SAM" id="SignalP"/>
    </source>
</evidence>
<keyword evidence="1" id="KW-0732">Signal</keyword>
<dbReference type="EMBL" id="WNBW01000003">
    <property type="protein sequence ID" value="MTU03957.1"/>
    <property type="molecule type" value="Genomic_DNA"/>
</dbReference>
<comment type="caution">
    <text evidence="2">The sequence shown here is derived from an EMBL/GenBank/DDBJ whole genome shotgun (WGS) entry which is preliminary data.</text>
</comment>
<protein>
    <submittedName>
        <fullName evidence="2">Uncharacterized protein</fullName>
    </submittedName>
</protein>
<evidence type="ECO:0000313" key="5">
    <source>
        <dbReference type="Proteomes" id="UP000484547"/>
    </source>
</evidence>